<protein>
    <submittedName>
        <fullName evidence="1">Uncharacterized protein</fullName>
    </submittedName>
</protein>
<name>A0A7H0H7P8_9ACTN</name>
<organism evidence="1 2">
    <name type="scientific">Tessaracoccus defluvii</name>
    <dbReference type="NCBI Taxonomy" id="1285901"/>
    <lineage>
        <taxon>Bacteria</taxon>
        <taxon>Bacillati</taxon>
        <taxon>Actinomycetota</taxon>
        <taxon>Actinomycetes</taxon>
        <taxon>Propionibacteriales</taxon>
        <taxon>Propionibacteriaceae</taxon>
        <taxon>Tessaracoccus</taxon>
    </lineage>
</organism>
<accession>A0A7H0H7P8</accession>
<dbReference type="KEGG" id="tdf:H9L22_03860"/>
<dbReference type="Proteomes" id="UP000516117">
    <property type="component" value="Chromosome"/>
</dbReference>
<evidence type="ECO:0000313" key="2">
    <source>
        <dbReference type="Proteomes" id="UP000516117"/>
    </source>
</evidence>
<dbReference type="EMBL" id="CP060789">
    <property type="protein sequence ID" value="QNP56564.1"/>
    <property type="molecule type" value="Genomic_DNA"/>
</dbReference>
<proteinExistence type="predicted"/>
<gene>
    <name evidence="1" type="ORF">H9L22_03860</name>
</gene>
<evidence type="ECO:0000313" key="1">
    <source>
        <dbReference type="EMBL" id="QNP56564.1"/>
    </source>
</evidence>
<reference evidence="1 2" key="1">
    <citation type="submission" date="2020-08" db="EMBL/GenBank/DDBJ databases">
        <title>Genome sequence of Tessaracoccus defluvii JCM 17540T.</title>
        <authorList>
            <person name="Hyun D.-W."/>
            <person name="Bae J.-W."/>
        </authorList>
    </citation>
    <scope>NUCLEOTIDE SEQUENCE [LARGE SCALE GENOMIC DNA]</scope>
    <source>
        <strain evidence="1 2">JCM 17540</strain>
    </source>
</reference>
<dbReference type="RefSeq" id="WP_187721664.1">
    <property type="nucleotide sequence ID" value="NZ_CP060789.1"/>
</dbReference>
<sequence length="202" mass="22119">MGRSGRRSAPGDARRLAEEVLLEEERATVERAGSVQEMISGFWWSRPPHWLCSSTRLVDGVPVGMRLVEDALGWTRATATRLQVAAGARIYEVDSAAAWAGLCREFPLEVTAQRRHDWYRTTGREGRWVVPDWAAVAGSYDAVHLSVEGYLEAATTAIPVAGELASVIAGWDPDTTWWLTDAATPTGQSRRVVWDPDAGQAG</sequence>
<keyword evidence="2" id="KW-1185">Reference proteome</keyword>
<dbReference type="AlphaFoldDB" id="A0A7H0H7P8"/>